<evidence type="ECO:0000256" key="3">
    <source>
        <dbReference type="ARBA" id="ARBA00012151"/>
    </source>
</evidence>
<dbReference type="Pfam" id="PF04140">
    <property type="entry name" value="ICMT"/>
    <property type="match status" value="1"/>
</dbReference>
<evidence type="ECO:0000313" key="11">
    <source>
        <dbReference type="EMBL" id="PON91236.1"/>
    </source>
</evidence>
<evidence type="ECO:0000256" key="1">
    <source>
        <dbReference type="ARBA" id="ARBA00004141"/>
    </source>
</evidence>
<dbReference type="GO" id="GO:0004671">
    <property type="term" value="F:protein C-terminal S-isoprenylcysteine carboxyl O-methyltransferase activity"/>
    <property type="evidence" value="ECO:0007669"/>
    <property type="project" value="UniProtKB-EC"/>
</dbReference>
<keyword evidence="6 10" id="KW-0949">S-adenosyl-L-methionine</keyword>
<keyword evidence="12" id="KW-1185">Reference proteome</keyword>
<dbReference type="InterPro" id="IPR025770">
    <property type="entry name" value="PPMT_MeTrfase"/>
</dbReference>
<evidence type="ECO:0000256" key="5">
    <source>
        <dbReference type="ARBA" id="ARBA00022679"/>
    </source>
</evidence>
<evidence type="ECO:0000256" key="7">
    <source>
        <dbReference type="ARBA" id="ARBA00022692"/>
    </source>
</evidence>
<dbReference type="STRING" id="63057.A0A2P5F0B6"/>
<dbReference type="Gene3D" id="1.20.120.1630">
    <property type="match status" value="1"/>
</dbReference>
<sequence length="197" mass="23045">MTQVFTPTVRRQLSQMFLAELFFQISECVLAIIFGGNPKATLQILLFNKTYLFDMIFTLSEYFIEVFLVPELKELLWISYLGLLMVITGEIIRKIAMITAGYAFTHQIRTSRDENHRLVTHGIYKYMRHPGYSGYLMWSVGIQIMLCSPLSTIRTAIVVWRFFYERILLEENSLRKLFGAQFDEYARRVPSGVPFVK</sequence>
<feature type="transmembrane region" description="Helical" evidence="10">
    <location>
        <begin position="75"/>
        <end position="92"/>
    </location>
</feature>
<dbReference type="OrthoDB" id="422086at2759"/>
<gene>
    <name evidence="11" type="ORF">TorRG33x02_130520</name>
</gene>
<evidence type="ECO:0000256" key="8">
    <source>
        <dbReference type="ARBA" id="ARBA00022989"/>
    </source>
</evidence>
<reference evidence="12" key="1">
    <citation type="submission" date="2016-06" db="EMBL/GenBank/DDBJ databases">
        <title>Parallel loss of symbiosis genes in relatives of nitrogen-fixing non-legume Parasponia.</title>
        <authorList>
            <person name="Van Velzen R."/>
            <person name="Holmer R."/>
            <person name="Bu F."/>
            <person name="Rutten L."/>
            <person name="Van Zeijl A."/>
            <person name="Liu W."/>
            <person name="Santuari L."/>
            <person name="Cao Q."/>
            <person name="Sharma T."/>
            <person name="Shen D."/>
            <person name="Roswanjaya Y."/>
            <person name="Wardhani T."/>
            <person name="Kalhor M.S."/>
            <person name="Jansen J."/>
            <person name="Van den Hoogen J."/>
            <person name="Gungor B."/>
            <person name="Hartog M."/>
            <person name="Hontelez J."/>
            <person name="Verver J."/>
            <person name="Yang W.-C."/>
            <person name="Schijlen E."/>
            <person name="Repin R."/>
            <person name="Schilthuizen M."/>
            <person name="Schranz E."/>
            <person name="Heidstra R."/>
            <person name="Miyata K."/>
            <person name="Fedorova E."/>
            <person name="Kohlen W."/>
            <person name="Bisseling T."/>
            <person name="Smit S."/>
            <person name="Geurts R."/>
        </authorList>
    </citation>
    <scope>NUCLEOTIDE SEQUENCE [LARGE SCALE GENOMIC DNA]</scope>
    <source>
        <strain evidence="12">cv. RG33-2</strain>
    </source>
</reference>
<proteinExistence type="inferred from homology"/>
<keyword evidence="7 10" id="KW-0812">Transmembrane</keyword>
<keyword evidence="4 10" id="KW-0489">Methyltransferase</keyword>
<comment type="cofactor">
    <cofactor evidence="10">
        <name>Zn(2+)</name>
        <dbReference type="ChEBI" id="CHEBI:29105"/>
    </cofactor>
    <text evidence="10">Divalent metal cations. Probably Zn(2+).</text>
</comment>
<evidence type="ECO:0000256" key="2">
    <source>
        <dbReference type="ARBA" id="ARBA00009140"/>
    </source>
</evidence>
<feature type="transmembrane region" description="Helical" evidence="10">
    <location>
        <begin position="50"/>
        <end position="69"/>
    </location>
</feature>
<evidence type="ECO:0000256" key="4">
    <source>
        <dbReference type="ARBA" id="ARBA00022603"/>
    </source>
</evidence>
<evidence type="ECO:0000256" key="10">
    <source>
        <dbReference type="RuleBase" id="RU362022"/>
    </source>
</evidence>
<keyword evidence="10" id="KW-0256">Endoplasmic reticulum</keyword>
<dbReference type="PROSITE" id="PS51564">
    <property type="entry name" value="SAM_ICMT"/>
    <property type="match status" value="1"/>
</dbReference>
<keyword evidence="8 10" id="KW-1133">Transmembrane helix</keyword>
<organism evidence="11 12">
    <name type="scientific">Trema orientale</name>
    <name type="common">Charcoal tree</name>
    <name type="synonym">Celtis orientalis</name>
    <dbReference type="NCBI Taxonomy" id="63057"/>
    <lineage>
        <taxon>Eukaryota</taxon>
        <taxon>Viridiplantae</taxon>
        <taxon>Streptophyta</taxon>
        <taxon>Embryophyta</taxon>
        <taxon>Tracheophyta</taxon>
        <taxon>Spermatophyta</taxon>
        <taxon>Magnoliopsida</taxon>
        <taxon>eudicotyledons</taxon>
        <taxon>Gunneridae</taxon>
        <taxon>Pentapetalae</taxon>
        <taxon>rosids</taxon>
        <taxon>fabids</taxon>
        <taxon>Rosales</taxon>
        <taxon>Cannabaceae</taxon>
        <taxon>Trema</taxon>
    </lineage>
</organism>
<keyword evidence="5 11" id="KW-0808">Transferase</keyword>
<dbReference type="AlphaFoldDB" id="A0A2P5F0B6"/>
<name>A0A2P5F0B6_TREOI</name>
<comment type="caution">
    <text evidence="11">The sequence shown here is derived from an EMBL/GenBank/DDBJ whole genome shotgun (WGS) entry which is preliminary data.</text>
</comment>
<feature type="transmembrane region" description="Helical" evidence="10">
    <location>
        <begin position="16"/>
        <end position="38"/>
    </location>
</feature>
<comment type="catalytic activity">
    <reaction evidence="10">
        <text>[protein]-C-terminal S-[(2E,6E)-farnesyl]-L-cysteine + S-adenosyl-L-methionine = [protein]-C-terminal S-[(2E,6E)-farnesyl]-L-cysteine methyl ester + S-adenosyl-L-homocysteine</text>
        <dbReference type="Rhea" id="RHEA:21672"/>
        <dbReference type="Rhea" id="RHEA-COMP:12125"/>
        <dbReference type="Rhea" id="RHEA-COMP:12126"/>
        <dbReference type="ChEBI" id="CHEBI:57856"/>
        <dbReference type="ChEBI" id="CHEBI:59789"/>
        <dbReference type="ChEBI" id="CHEBI:90510"/>
        <dbReference type="ChEBI" id="CHEBI:90511"/>
        <dbReference type="EC" id="2.1.1.100"/>
    </reaction>
</comment>
<dbReference type="PANTHER" id="PTHR12714">
    <property type="entry name" value="PROTEIN-S ISOPRENYLCYSTEINE O-METHYLTRANSFERASE"/>
    <property type="match status" value="1"/>
</dbReference>
<keyword evidence="9 10" id="KW-0472">Membrane</keyword>
<comment type="subcellular location">
    <subcellularLocation>
        <location evidence="10">Endoplasmic reticulum membrane</location>
        <topology evidence="10">Multi-pass membrane protein</topology>
    </subcellularLocation>
    <subcellularLocation>
        <location evidence="1">Membrane</location>
        <topology evidence="1">Multi-pass membrane protein</topology>
    </subcellularLocation>
</comment>
<evidence type="ECO:0000256" key="6">
    <source>
        <dbReference type="ARBA" id="ARBA00022691"/>
    </source>
</evidence>
<dbReference type="GO" id="GO:0032259">
    <property type="term" value="P:methylation"/>
    <property type="evidence" value="ECO:0007669"/>
    <property type="project" value="UniProtKB-KW"/>
</dbReference>
<dbReference type="Proteomes" id="UP000237000">
    <property type="component" value="Unassembled WGS sequence"/>
</dbReference>
<dbReference type="InParanoid" id="A0A2P5F0B6"/>
<protein>
    <recommendedName>
        <fullName evidence="3 10">Protein-S-isoprenylcysteine O-methyltransferase</fullName>
        <ecNumber evidence="3 10">2.1.1.100</ecNumber>
    </recommendedName>
</protein>
<dbReference type="EC" id="2.1.1.100" evidence="3 10"/>
<evidence type="ECO:0000256" key="9">
    <source>
        <dbReference type="ARBA" id="ARBA00023136"/>
    </source>
</evidence>
<comment type="similarity">
    <text evidence="2 10">Belongs to the class VI-like SAM-binding methyltransferase superfamily. Isoprenylcysteine carboxyl methyltransferase family.</text>
</comment>
<dbReference type="EMBL" id="JXTC01000076">
    <property type="protein sequence ID" value="PON91236.1"/>
    <property type="molecule type" value="Genomic_DNA"/>
</dbReference>
<accession>A0A2P5F0B6</accession>
<dbReference type="GO" id="GO:0005789">
    <property type="term" value="C:endoplasmic reticulum membrane"/>
    <property type="evidence" value="ECO:0007669"/>
    <property type="project" value="UniProtKB-SubCell"/>
</dbReference>
<feature type="transmembrane region" description="Helical" evidence="10">
    <location>
        <begin position="135"/>
        <end position="163"/>
    </location>
</feature>
<evidence type="ECO:0000313" key="12">
    <source>
        <dbReference type="Proteomes" id="UP000237000"/>
    </source>
</evidence>
<dbReference type="PANTHER" id="PTHR12714:SF9">
    <property type="entry name" value="PROTEIN-S-ISOPRENYLCYSTEINE O-METHYLTRANSFERASE"/>
    <property type="match status" value="1"/>
</dbReference>
<dbReference type="InterPro" id="IPR007269">
    <property type="entry name" value="ICMT_MeTrfase"/>
</dbReference>